<dbReference type="InterPro" id="IPR050122">
    <property type="entry name" value="RTK"/>
</dbReference>
<feature type="repeat" description="ANK" evidence="8">
    <location>
        <begin position="326"/>
        <end position="358"/>
    </location>
</feature>
<keyword evidence="2" id="KW-0808">Transferase</keyword>
<dbReference type="GO" id="GO:0005886">
    <property type="term" value="C:plasma membrane"/>
    <property type="evidence" value="ECO:0007669"/>
    <property type="project" value="TreeGrafter"/>
</dbReference>
<evidence type="ECO:0000256" key="9">
    <source>
        <dbReference type="SAM" id="MobiDB-lite"/>
    </source>
</evidence>
<sequence length="994" mass="115263">MKTTPINDDSSSHFGSSIISDTYDCCMDVPGGEIQSRVLKNERRQVETSCESKPHERSHKNGSTSSYESHTSLGSTGSSSEPKAHSLTLTIAQAEDFRKRIEIQYDILQRSEAVYCYFIYDRFASLRAREKLQQATDGTFFIRAAEESKRTSNVEYFLNFVCHKQVVEVPICCDKARRAFWFLSGYGYGSEVKREYTGIDVLVQHKKENIFHELQYPFRISLYKPIDPSISECIPLPDEVRAMGSQSTILHELAAKGLSSYFNELIRISRNDLHPLQKKALCIVNKINGKNKQGHTPLILAINAKKYEFVELLLDHKADVNINDSDGFSPLHHACRQGHPRILKKLIDRHADPHYFNPRENPDGSHQSNLAAFHNLAMSNGVTQKNIRQCAMLLVEHGCPLIPLTREGKTPFDIAQMYQNNAYECIKMFCNRYQFNYLNPIEVSSRSEAKTILNDLACPNWMGKIRLHIKKADNRDCFKNEGLFLLYKTKATKSKPTGELGLCVHHNGQVFVYLITQKHSCIINDSTNLSDNILYKYSLITDTIKDDQAQIVVFQSCEELIYNHTKRKGILPILLEEFVRQNKDETETMKAKTLLLPVKYPPNPTYGIIPEDPEIEDDRDINSISHIDLFQIYSAKILDEKDNRLIWLTKCLVDNTISISVIIKDYLPETNIDSYKQYRLNELNNSSHHETANVNDEFPYEYASRRRLEYKYESEILLKRLKNDPFIIHSFICDHNLKRDLRIFMEYLPMGNLHSYLKRLEQGSLDPLINAFHWIYQLAQVMAFLSNNKIVHRDLAVRNILLQNEKHIKLSDFGLARFEDEKLGKNDNIVPARWSAPEFFDRTDEVSSLSDVWSFGIVIWEIYSFGALPYEIETHNNSQSLIHLLKRFLVEQNRRLSRPQLCSQSVYDLMVRCWNGDRHKRPHFVDIINELNGANLVKNCVVSFTREERKAWKVTEEEYIAIRQRNHDSVTNDNHYISVTEHENNEEEIIFAQF</sequence>
<feature type="domain" description="Protein kinase" evidence="10">
    <location>
        <begin position="595"/>
        <end position="937"/>
    </location>
</feature>
<dbReference type="Gene3D" id="1.25.40.20">
    <property type="entry name" value="Ankyrin repeat-containing domain"/>
    <property type="match status" value="1"/>
</dbReference>
<protein>
    <recommendedName>
        <fullName evidence="10">Protein kinase domain-containing protein</fullName>
    </recommendedName>
</protein>
<dbReference type="InterPro" id="IPR001245">
    <property type="entry name" value="Ser-Thr/Tyr_kinase_cat_dom"/>
</dbReference>
<evidence type="ECO:0000256" key="3">
    <source>
        <dbReference type="ARBA" id="ARBA00022741"/>
    </source>
</evidence>
<evidence type="ECO:0000256" key="5">
    <source>
        <dbReference type="ARBA" id="ARBA00022840"/>
    </source>
</evidence>
<dbReference type="AlphaFoldDB" id="A0A815QN47"/>
<dbReference type="InterPro" id="IPR011009">
    <property type="entry name" value="Kinase-like_dom_sf"/>
</dbReference>
<keyword evidence="4" id="KW-0418">Kinase</keyword>
<dbReference type="Proteomes" id="UP000663855">
    <property type="component" value="Unassembled WGS sequence"/>
</dbReference>
<dbReference type="SMART" id="SM00219">
    <property type="entry name" value="TyrKc"/>
    <property type="match status" value="1"/>
</dbReference>
<evidence type="ECO:0000256" key="7">
    <source>
        <dbReference type="ARBA" id="ARBA00023137"/>
    </source>
</evidence>
<keyword evidence="3" id="KW-0547">Nucleotide-binding</keyword>
<evidence type="ECO:0000256" key="1">
    <source>
        <dbReference type="ARBA" id="ARBA00004308"/>
    </source>
</evidence>
<proteinExistence type="predicted"/>
<dbReference type="SUPFAM" id="SSF56112">
    <property type="entry name" value="Protein kinase-like (PK-like)"/>
    <property type="match status" value="1"/>
</dbReference>
<dbReference type="GO" id="GO:0050793">
    <property type="term" value="P:regulation of developmental process"/>
    <property type="evidence" value="ECO:0007669"/>
    <property type="project" value="UniProtKB-ARBA"/>
</dbReference>
<keyword evidence="8" id="KW-0040">ANK repeat</keyword>
<evidence type="ECO:0000256" key="2">
    <source>
        <dbReference type="ARBA" id="ARBA00022679"/>
    </source>
</evidence>
<dbReference type="InterPro" id="IPR002110">
    <property type="entry name" value="Ankyrin_rpt"/>
</dbReference>
<comment type="subcellular location">
    <subcellularLocation>
        <location evidence="1">Endomembrane system</location>
    </subcellularLocation>
</comment>
<keyword evidence="7" id="KW-0829">Tyrosine-protein kinase</keyword>
<keyword evidence="6" id="KW-0472">Membrane</keyword>
<evidence type="ECO:0000313" key="12">
    <source>
        <dbReference type="EMBL" id="CAF1548500.1"/>
    </source>
</evidence>
<dbReference type="GO" id="GO:0030182">
    <property type="term" value="P:neuron differentiation"/>
    <property type="evidence" value="ECO:0007669"/>
    <property type="project" value="UniProtKB-ARBA"/>
</dbReference>
<dbReference type="Proteomes" id="UP000663834">
    <property type="component" value="Unassembled WGS sequence"/>
</dbReference>
<dbReference type="PROSITE" id="PS00109">
    <property type="entry name" value="PROTEIN_KINASE_TYR"/>
    <property type="match status" value="1"/>
</dbReference>
<dbReference type="GO" id="GO:0048468">
    <property type="term" value="P:cell development"/>
    <property type="evidence" value="ECO:0007669"/>
    <property type="project" value="UniProtKB-ARBA"/>
</dbReference>
<comment type="caution">
    <text evidence="11">The sequence shown here is derived from an EMBL/GenBank/DDBJ whole genome shotgun (WGS) entry which is preliminary data.</text>
</comment>
<dbReference type="FunFam" id="1.10.510.10:FF:001512">
    <property type="entry name" value="Receptor tyrosine-protein kinase erbB-2"/>
    <property type="match status" value="1"/>
</dbReference>
<keyword evidence="5" id="KW-0067">ATP-binding</keyword>
<organism evidence="11 13">
    <name type="scientific">Rotaria magnacalcarata</name>
    <dbReference type="NCBI Taxonomy" id="392030"/>
    <lineage>
        <taxon>Eukaryota</taxon>
        <taxon>Metazoa</taxon>
        <taxon>Spiralia</taxon>
        <taxon>Gnathifera</taxon>
        <taxon>Rotifera</taxon>
        <taxon>Eurotatoria</taxon>
        <taxon>Bdelloidea</taxon>
        <taxon>Philodinida</taxon>
        <taxon>Philodinidae</taxon>
        <taxon>Rotaria</taxon>
    </lineage>
</organism>
<evidence type="ECO:0000256" key="4">
    <source>
        <dbReference type="ARBA" id="ARBA00022777"/>
    </source>
</evidence>
<gene>
    <name evidence="12" type="ORF">CJN711_LOCUS30226</name>
    <name evidence="11" type="ORF">KQP761_LOCUS12757</name>
</gene>
<dbReference type="InterPro" id="IPR000719">
    <property type="entry name" value="Prot_kinase_dom"/>
</dbReference>
<dbReference type="GO" id="GO:0004714">
    <property type="term" value="F:transmembrane receptor protein tyrosine kinase activity"/>
    <property type="evidence" value="ECO:0007669"/>
    <property type="project" value="TreeGrafter"/>
</dbReference>
<dbReference type="SUPFAM" id="SSF48403">
    <property type="entry name" value="Ankyrin repeat"/>
    <property type="match status" value="1"/>
</dbReference>
<feature type="repeat" description="ANK" evidence="8">
    <location>
        <begin position="293"/>
        <end position="325"/>
    </location>
</feature>
<evidence type="ECO:0000313" key="13">
    <source>
        <dbReference type="Proteomes" id="UP000663834"/>
    </source>
</evidence>
<dbReference type="EMBL" id="CAJNOW010005831">
    <property type="protein sequence ID" value="CAF1465483.1"/>
    <property type="molecule type" value="Genomic_DNA"/>
</dbReference>
<dbReference type="PROSITE" id="PS50088">
    <property type="entry name" value="ANK_REPEAT"/>
    <property type="match status" value="2"/>
</dbReference>
<dbReference type="PANTHER" id="PTHR24416">
    <property type="entry name" value="TYROSINE-PROTEIN KINASE RECEPTOR"/>
    <property type="match status" value="1"/>
</dbReference>
<dbReference type="InterPro" id="IPR020635">
    <property type="entry name" value="Tyr_kinase_cat_dom"/>
</dbReference>
<dbReference type="GO" id="GO:0005524">
    <property type="term" value="F:ATP binding"/>
    <property type="evidence" value="ECO:0007669"/>
    <property type="project" value="UniProtKB-KW"/>
</dbReference>
<dbReference type="EMBL" id="CAJNOV010014387">
    <property type="protein sequence ID" value="CAF1548500.1"/>
    <property type="molecule type" value="Genomic_DNA"/>
</dbReference>
<dbReference type="Pfam" id="PF12796">
    <property type="entry name" value="Ank_2"/>
    <property type="match status" value="1"/>
</dbReference>
<dbReference type="GO" id="GO:0007169">
    <property type="term" value="P:cell surface receptor protein tyrosine kinase signaling pathway"/>
    <property type="evidence" value="ECO:0007669"/>
    <property type="project" value="TreeGrafter"/>
</dbReference>
<dbReference type="Pfam" id="PF07714">
    <property type="entry name" value="PK_Tyr_Ser-Thr"/>
    <property type="match status" value="1"/>
</dbReference>
<feature type="region of interest" description="Disordered" evidence="9">
    <location>
        <begin position="36"/>
        <end position="84"/>
    </location>
</feature>
<feature type="compositionally biased region" description="Basic and acidic residues" evidence="9">
    <location>
        <begin position="39"/>
        <end position="55"/>
    </location>
</feature>
<dbReference type="SMART" id="SM00248">
    <property type="entry name" value="ANK"/>
    <property type="match status" value="4"/>
</dbReference>
<dbReference type="PANTHER" id="PTHR24416:SF617">
    <property type="entry name" value="RET ONCOGENE, ISOFORM A"/>
    <property type="match status" value="1"/>
</dbReference>
<dbReference type="OrthoDB" id="1668230at2759"/>
<dbReference type="GO" id="GO:0012505">
    <property type="term" value="C:endomembrane system"/>
    <property type="evidence" value="ECO:0007669"/>
    <property type="project" value="UniProtKB-SubCell"/>
</dbReference>
<accession>A0A815QN47</accession>
<evidence type="ECO:0000256" key="8">
    <source>
        <dbReference type="PROSITE-ProRule" id="PRU00023"/>
    </source>
</evidence>
<dbReference type="PROSITE" id="PS50011">
    <property type="entry name" value="PROTEIN_KINASE_DOM"/>
    <property type="match status" value="1"/>
</dbReference>
<evidence type="ECO:0000256" key="6">
    <source>
        <dbReference type="ARBA" id="ARBA00023136"/>
    </source>
</evidence>
<reference evidence="11" key="1">
    <citation type="submission" date="2021-02" db="EMBL/GenBank/DDBJ databases">
        <authorList>
            <person name="Nowell W R."/>
        </authorList>
    </citation>
    <scope>NUCLEOTIDE SEQUENCE</scope>
</reference>
<dbReference type="PROSITE" id="PS50297">
    <property type="entry name" value="ANK_REP_REGION"/>
    <property type="match status" value="2"/>
</dbReference>
<name>A0A815QN47_9BILA</name>
<evidence type="ECO:0000313" key="11">
    <source>
        <dbReference type="EMBL" id="CAF1465483.1"/>
    </source>
</evidence>
<dbReference type="PRINTS" id="PR00109">
    <property type="entry name" value="TYRKINASE"/>
</dbReference>
<dbReference type="InterPro" id="IPR008266">
    <property type="entry name" value="Tyr_kinase_AS"/>
</dbReference>
<dbReference type="InterPro" id="IPR036770">
    <property type="entry name" value="Ankyrin_rpt-contain_sf"/>
</dbReference>
<feature type="compositionally biased region" description="Low complexity" evidence="9">
    <location>
        <begin position="69"/>
        <end position="80"/>
    </location>
</feature>
<evidence type="ECO:0000259" key="10">
    <source>
        <dbReference type="PROSITE" id="PS50011"/>
    </source>
</evidence>
<dbReference type="GO" id="GO:0043235">
    <property type="term" value="C:receptor complex"/>
    <property type="evidence" value="ECO:0007669"/>
    <property type="project" value="TreeGrafter"/>
</dbReference>
<dbReference type="Gene3D" id="1.10.510.10">
    <property type="entry name" value="Transferase(Phosphotransferase) domain 1"/>
    <property type="match status" value="1"/>
</dbReference>